<dbReference type="Proteomes" id="UP000256845">
    <property type="component" value="Unassembled WGS sequence"/>
</dbReference>
<organism evidence="3 4">
    <name type="scientific">Aestuariispira insulae</name>
    <dbReference type="NCBI Taxonomy" id="1461337"/>
    <lineage>
        <taxon>Bacteria</taxon>
        <taxon>Pseudomonadati</taxon>
        <taxon>Pseudomonadota</taxon>
        <taxon>Alphaproteobacteria</taxon>
        <taxon>Rhodospirillales</taxon>
        <taxon>Kiloniellaceae</taxon>
        <taxon>Aestuariispira</taxon>
    </lineage>
</organism>
<evidence type="ECO:0000256" key="1">
    <source>
        <dbReference type="ARBA" id="ARBA00022729"/>
    </source>
</evidence>
<evidence type="ECO:0000259" key="2">
    <source>
        <dbReference type="SMART" id="SM00062"/>
    </source>
</evidence>
<proteinExistence type="predicted"/>
<protein>
    <submittedName>
        <fullName evidence="3">Amino acid ABC transporter substrate-binding protein (PAAT family)</fullName>
    </submittedName>
</protein>
<evidence type="ECO:0000313" key="4">
    <source>
        <dbReference type="Proteomes" id="UP000256845"/>
    </source>
</evidence>
<dbReference type="Gene3D" id="3.40.190.10">
    <property type="entry name" value="Periplasmic binding protein-like II"/>
    <property type="match status" value="2"/>
</dbReference>
<dbReference type="SUPFAM" id="SSF53850">
    <property type="entry name" value="Periplasmic binding protein-like II"/>
    <property type="match status" value="1"/>
</dbReference>
<evidence type="ECO:0000313" key="3">
    <source>
        <dbReference type="EMBL" id="RED44833.1"/>
    </source>
</evidence>
<dbReference type="InterPro" id="IPR001638">
    <property type="entry name" value="Solute-binding_3/MltF_N"/>
</dbReference>
<dbReference type="Pfam" id="PF00497">
    <property type="entry name" value="SBP_bac_3"/>
    <property type="match status" value="1"/>
</dbReference>
<dbReference type="AlphaFoldDB" id="A0A3D9H5M5"/>
<gene>
    <name evidence="3" type="ORF">DFP90_11338</name>
</gene>
<keyword evidence="4" id="KW-1185">Reference proteome</keyword>
<dbReference type="EMBL" id="QRDW01000013">
    <property type="protein sequence ID" value="RED44833.1"/>
    <property type="molecule type" value="Genomic_DNA"/>
</dbReference>
<accession>A0A3D9H5M5</accession>
<dbReference type="PANTHER" id="PTHR35936">
    <property type="entry name" value="MEMBRANE-BOUND LYTIC MUREIN TRANSGLYCOSYLASE F"/>
    <property type="match status" value="1"/>
</dbReference>
<feature type="domain" description="Solute-binding protein family 3/N-terminal" evidence="2">
    <location>
        <begin position="30"/>
        <end position="254"/>
    </location>
</feature>
<keyword evidence="1" id="KW-0732">Signal</keyword>
<dbReference type="SMART" id="SM00062">
    <property type="entry name" value="PBPb"/>
    <property type="match status" value="1"/>
</dbReference>
<comment type="caution">
    <text evidence="3">The sequence shown here is derived from an EMBL/GenBank/DDBJ whole genome shotgun (WGS) entry which is preliminary data.</text>
</comment>
<dbReference type="PANTHER" id="PTHR35936:SF25">
    <property type="entry name" value="ABC TRANSPORTER SUBSTRATE-BINDING PROTEIN"/>
    <property type="match status" value="1"/>
</dbReference>
<sequence>MHVRQFLQPISLILLAIASLAWAVTGRSETLIVGIDHSFPPFTYQDDQGAYRGLHVEIISRALEDAGMAYEVRGYPWKRLVLLADLAELDLALPFRHKPERFEKYYMVGPFTETGSRTFFFGLNDTSIKWKVLPDLTGYVIGLIDGFAYPESIEQAVYLDYYRFNGSTQKLALMLRLQRIDLLVSDETVFWDSVERGEMVRAFQPVGAPLDRVMRYVVVPRPKEALASKVQAALDRFKRDDAYRAILERYGVAL</sequence>
<dbReference type="RefSeq" id="WP_181905477.1">
    <property type="nucleotide sequence ID" value="NZ_QRDW01000013.1"/>
</dbReference>
<reference evidence="3 4" key="1">
    <citation type="submission" date="2018-07" db="EMBL/GenBank/DDBJ databases">
        <title>Genomic Encyclopedia of Type Strains, Phase III (KMG-III): the genomes of soil and plant-associated and newly described type strains.</title>
        <authorList>
            <person name="Whitman W."/>
        </authorList>
    </citation>
    <scope>NUCLEOTIDE SEQUENCE [LARGE SCALE GENOMIC DNA]</scope>
    <source>
        <strain evidence="3 4">CECT 8488</strain>
    </source>
</reference>
<name>A0A3D9H5M5_9PROT</name>